<keyword evidence="5" id="KW-1185">Reference proteome</keyword>
<dbReference type="InterPro" id="IPR036249">
    <property type="entry name" value="Thioredoxin-like_sf"/>
</dbReference>
<proteinExistence type="inferred from homology"/>
<organism evidence="4 5">
    <name type="scientific">Clydaea vesicula</name>
    <dbReference type="NCBI Taxonomy" id="447962"/>
    <lineage>
        <taxon>Eukaryota</taxon>
        <taxon>Fungi</taxon>
        <taxon>Fungi incertae sedis</taxon>
        <taxon>Chytridiomycota</taxon>
        <taxon>Chytridiomycota incertae sedis</taxon>
        <taxon>Chytridiomycetes</taxon>
        <taxon>Lobulomycetales</taxon>
        <taxon>Lobulomycetaceae</taxon>
        <taxon>Clydaea</taxon>
    </lineage>
</organism>
<accession>A0AAD5TU37</accession>
<dbReference type="AlphaFoldDB" id="A0AAD5TU37"/>
<dbReference type="InterPro" id="IPR004046">
    <property type="entry name" value="GST_C"/>
</dbReference>
<dbReference type="SUPFAM" id="SSF47616">
    <property type="entry name" value="GST C-terminal domain-like"/>
    <property type="match status" value="1"/>
</dbReference>
<sequence length="215" mass="24205">MINLYCSIKSCGEANYIAAHKAGLIGTKIHPVLVNLQNHIIVTGPKKGSDFFQVNPKGNVPTLVLEDKTVLNENGSTFLYISDLNPESGLAPPVNSIERYEFISLLSFLSSELHQSVAELFWVTKGSLKEFCLKRAKDKLSYVEKELVNNEKKFLFQDKFTALDAYLIVILSWTAPLGIEIEDNYPNLENYRDNLQNMDYIKAAQADIQTLSLNK</sequence>
<dbReference type="PANTHER" id="PTHR44051">
    <property type="entry name" value="GLUTATHIONE S-TRANSFERASE-RELATED"/>
    <property type="match status" value="1"/>
</dbReference>
<dbReference type="EMBL" id="JADGJW010001348">
    <property type="protein sequence ID" value="KAJ3204048.1"/>
    <property type="molecule type" value="Genomic_DNA"/>
</dbReference>
<evidence type="ECO:0008006" key="6">
    <source>
        <dbReference type="Google" id="ProtNLM"/>
    </source>
</evidence>
<feature type="domain" description="GST N-terminal" evidence="2">
    <location>
        <begin position="1"/>
        <end position="89"/>
    </location>
</feature>
<evidence type="ECO:0000259" key="3">
    <source>
        <dbReference type="PROSITE" id="PS50405"/>
    </source>
</evidence>
<dbReference type="PROSITE" id="PS50405">
    <property type="entry name" value="GST_CTER"/>
    <property type="match status" value="1"/>
</dbReference>
<dbReference type="PANTHER" id="PTHR44051:SF8">
    <property type="entry name" value="GLUTATHIONE S-TRANSFERASE GSTA"/>
    <property type="match status" value="1"/>
</dbReference>
<feature type="domain" description="GST C-terminal" evidence="3">
    <location>
        <begin position="95"/>
        <end position="215"/>
    </location>
</feature>
<dbReference type="InterPro" id="IPR010987">
    <property type="entry name" value="Glutathione-S-Trfase_C-like"/>
</dbReference>
<dbReference type="PROSITE" id="PS50404">
    <property type="entry name" value="GST_NTER"/>
    <property type="match status" value="1"/>
</dbReference>
<comment type="similarity">
    <text evidence="1">Belongs to the GST superfamily.</text>
</comment>
<dbReference type="Gene3D" id="3.40.30.10">
    <property type="entry name" value="Glutaredoxin"/>
    <property type="match status" value="1"/>
</dbReference>
<evidence type="ECO:0000313" key="4">
    <source>
        <dbReference type="EMBL" id="KAJ3204048.1"/>
    </source>
</evidence>
<reference evidence="4" key="1">
    <citation type="submission" date="2020-05" db="EMBL/GenBank/DDBJ databases">
        <title>Phylogenomic resolution of chytrid fungi.</title>
        <authorList>
            <person name="Stajich J.E."/>
            <person name="Amses K."/>
            <person name="Simmons R."/>
            <person name="Seto K."/>
            <person name="Myers J."/>
            <person name="Bonds A."/>
            <person name="Quandt C.A."/>
            <person name="Barry K."/>
            <person name="Liu P."/>
            <person name="Grigoriev I."/>
            <person name="Longcore J.E."/>
            <person name="James T.Y."/>
        </authorList>
    </citation>
    <scope>NUCLEOTIDE SEQUENCE</scope>
    <source>
        <strain evidence="4">JEL0476</strain>
    </source>
</reference>
<dbReference type="InterPro" id="IPR036282">
    <property type="entry name" value="Glutathione-S-Trfase_C_sf"/>
</dbReference>
<evidence type="ECO:0000259" key="2">
    <source>
        <dbReference type="PROSITE" id="PS50404"/>
    </source>
</evidence>
<comment type="caution">
    <text evidence="4">The sequence shown here is derived from an EMBL/GenBank/DDBJ whole genome shotgun (WGS) entry which is preliminary data.</text>
</comment>
<gene>
    <name evidence="4" type="ORF">HK099_001284</name>
</gene>
<dbReference type="Proteomes" id="UP001211065">
    <property type="component" value="Unassembled WGS sequence"/>
</dbReference>
<dbReference type="InterPro" id="IPR004045">
    <property type="entry name" value="Glutathione_S-Trfase_N"/>
</dbReference>
<dbReference type="SUPFAM" id="SSF52833">
    <property type="entry name" value="Thioredoxin-like"/>
    <property type="match status" value="1"/>
</dbReference>
<evidence type="ECO:0000256" key="1">
    <source>
        <dbReference type="ARBA" id="ARBA00007409"/>
    </source>
</evidence>
<dbReference type="Gene3D" id="1.20.1050.10">
    <property type="match status" value="1"/>
</dbReference>
<protein>
    <recommendedName>
        <fullName evidence="6">Glutathione S-transferase</fullName>
    </recommendedName>
</protein>
<dbReference type="Pfam" id="PF14497">
    <property type="entry name" value="GST_C_3"/>
    <property type="match status" value="1"/>
</dbReference>
<name>A0AAD5TU37_9FUNG</name>
<evidence type="ECO:0000313" key="5">
    <source>
        <dbReference type="Proteomes" id="UP001211065"/>
    </source>
</evidence>